<dbReference type="EMBL" id="JAMCCK010000035">
    <property type="protein sequence ID" value="MCL3996387.1"/>
    <property type="molecule type" value="Genomic_DNA"/>
</dbReference>
<evidence type="ECO:0000256" key="1">
    <source>
        <dbReference type="SAM" id="Phobius"/>
    </source>
</evidence>
<proteinExistence type="predicted"/>
<gene>
    <name evidence="2" type="ORF">M4438_23225</name>
</gene>
<protein>
    <recommendedName>
        <fullName evidence="4">Secreted protein</fullName>
    </recommendedName>
</protein>
<feature type="transmembrane region" description="Helical" evidence="1">
    <location>
        <begin position="6"/>
        <end position="23"/>
    </location>
</feature>
<organism evidence="2 3">
    <name type="scientific">Streptomyces lavenduligriseus</name>
    <dbReference type="NCBI Taxonomy" id="67315"/>
    <lineage>
        <taxon>Bacteria</taxon>
        <taxon>Bacillati</taxon>
        <taxon>Actinomycetota</taxon>
        <taxon>Actinomycetes</taxon>
        <taxon>Kitasatosporales</taxon>
        <taxon>Streptomycetaceae</taxon>
        <taxon>Streptomyces</taxon>
    </lineage>
</organism>
<keyword evidence="1" id="KW-0812">Transmembrane</keyword>
<keyword evidence="3" id="KW-1185">Reference proteome</keyword>
<sequence length="158" mass="17937">MQWITLVSTIVGAVIATGSAMLLDRQRWKRERVDRETQARRTLYGDYLAGLSEARHACGNMARDPDMEPSTRRTTAREAFGPCIGLRYQMTISAPSRVVEASEDAFRRLRDLRDRVMEGVLATDPVYLEGRRTYDDALAVLRARMREDLRVSDDTAAL</sequence>
<evidence type="ECO:0000313" key="2">
    <source>
        <dbReference type="EMBL" id="MCL3996387.1"/>
    </source>
</evidence>
<keyword evidence="1" id="KW-0472">Membrane</keyword>
<dbReference type="RefSeq" id="WP_249491489.1">
    <property type="nucleotide sequence ID" value="NZ_JAMCCK010000035.1"/>
</dbReference>
<comment type="caution">
    <text evidence="2">The sequence shown here is derived from an EMBL/GenBank/DDBJ whole genome shotgun (WGS) entry which is preliminary data.</text>
</comment>
<keyword evidence="1" id="KW-1133">Transmembrane helix</keyword>
<dbReference type="Proteomes" id="UP001202052">
    <property type="component" value="Unassembled WGS sequence"/>
</dbReference>
<accession>A0ABT0NY41</accession>
<evidence type="ECO:0000313" key="3">
    <source>
        <dbReference type="Proteomes" id="UP001202052"/>
    </source>
</evidence>
<evidence type="ECO:0008006" key="4">
    <source>
        <dbReference type="Google" id="ProtNLM"/>
    </source>
</evidence>
<name>A0ABT0NY41_9ACTN</name>
<reference evidence="2 3" key="1">
    <citation type="submission" date="2022-05" db="EMBL/GenBank/DDBJ databases">
        <title>Genome Resource of Streptomyces lavenduligriseus GA1-1, a Strain with Broad-Spectrum Antifungal Activity against Phytopathogenic Fungi.</title>
        <authorList>
            <person name="Qi D."/>
        </authorList>
    </citation>
    <scope>NUCLEOTIDE SEQUENCE [LARGE SCALE GENOMIC DNA]</scope>
    <source>
        <strain evidence="2 3">GA1-1</strain>
    </source>
</reference>